<dbReference type="SUPFAM" id="SSF51338">
    <property type="entry name" value="Composite domain of metallo-dependent hydrolases"/>
    <property type="match status" value="1"/>
</dbReference>
<reference evidence="1 2" key="1">
    <citation type="submission" date="2011-08" db="EMBL/GenBank/DDBJ databases">
        <title>The Genome Sequence of Clostridium hathewayi WAL-18680.</title>
        <authorList>
            <consortium name="The Broad Institute Genome Sequencing Platform"/>
            <person name="Earl A."/>
            <person name="Ward D."/>
            <person name="Feldgarden M."/>
            <person name="Gevers D."/>
            <person name="Finegold S.M."/>
            <person name="Summanen P.H."/>
            <person name="Molitoris D.R."/>
            <person name="Song M."/>
            <person name="Daigneault M."/>
            <person name="Allen-Vercoe E."/>
            <person name="Young S.K."/>
            <person name="Zeng Q."/>
            <person name="Gargeya S."/>
            <person name="Fitzgerald M."/>
            <person name="Haas B."/>
            <person name="Abouelleil A."/>
            <person name="Alvarado L."/>
            <person name="Arachchi H.M."/>
            <person name="Berlin A."/>
            <person name="Brown A."/>
            <person name="Chapman S.B."/>
            <person name="Chen Z."/>
            <person name="Dunbar C."/>
            <person name="Freedman E."/>
            <person name="Gearin G."/>
            <person name="Gellesch M."/>
            <person name="Goldberg J."/>
            <person name="Griggs A."/>
            <person name="Gujja S."/>
            <person name="Heiman D."/>
            <person name="Howarth C."/>
            <person name="Larson L."/>
            <person name="Lui A."/>
            <person name="MacDonald P.J.P."/>
            <person name="Montmayeur A."/>
            <person name="Murphy C."/>
            <person name="Neiman D."/>
            <person name="Pearson M."/>
            <person name="Priest M."/>
            <person name="Roberts A."/>
            <person name="Saif S."/>
            <person name="Shea T."/>
            <person name="Shenoy N."/>
            <person name="Sisk P."/>
            <person name="Stolte C."/>
            <person name="Sykes S."/>
            <person name="Wortman J."/>
            <person name="Nusbaum C."/>
            <person name="Birren B."/>
        </authorList>
    </citation>
    <scope>NUCLEOTIDE SEQUENCE [LARGE SCALE GENOMIC DNA]</scope>
    <source>
        <strain evidence="1 2">WAL-18680</strain>
    </source>
</reference>
<keyword evidence="2" id="KW-1185">Reference proteome</keyword>
<accession>G5IN96</accession>
<dbReference type="InterPro" id="IPR023100">
    <property type="entry name" value="D-aminoacylase_insert_dom_sf"/>
</dbReference>
<protein>
    <submittedName>
        <fullName evidence="1">Uncharacterized protein</fullName>
    </submittedName>
</protein>
<dbReference type="SUPFAM" id="SSF51556">
    <property type="entry name" value="Metallo-dependent hydrolases"/>
    <property type="match status" value="1"/>
</dbReference>
<dbReference type="EMBL" id="ADLN01000127">
    <property type="protein sequence ID" value="EHI57067.1"/>
    <property type="molecule type" value="Genomic_DNA"/>
</dbReference>
<dbReference type="Gene3D" id="2.30.40.10">
    <property type="entry name" value="Urease, subunit C, domain 1"/>
    <property type="match status" value="1"/>
</dbReference>
<gene>
    <name evidence="1" type="ORF">HMPREF9473_04974</name>
</gene>
<evidence type="ECO:0000313" key="1">
    <source>
        <dbReference type="EMBL" id="EHI57067.1"/>
    </source>
</evidence>
<dbReference type="Gene3D" id="3.30.1490.130">
    <property type="entry name" value="D-aminoacylase. Domain 3"/>
    <property type="match status" value="1"/>
</dbReference>
<proteinExistence type="predicted"/>
<dbReference type="InterPro" id="IPR011059">
    <property type="entry name" value="Metal-dep_hydrolase_composite"/>
</dbReference>
<dbReference type="AlphaFoldDB" id="G5IN96"/>
<name>G5IN96_9FIRM</name>
<dbReference type="GO" id="GO:0016811">
    <property type="term" value="F:hydrolase activity, acting on carbon-nitrogen (but not peptide) bonds, in linear amides"/>
    <property type="evidence" value="ECO:0007669"/>
    <property type="project" value="InterPro"/>
</dbReference>
<dbReference type="Gene3D" id="3.20.20.140">
    <property type="entry name" value="Metal-dependent hydrolases"/>
    <property type="match status" value="1"/>
</dbReference>
<comment type="caution">
    <text evidence="1">The sequence shown here is derived from an EMBL/GenBank/DDBJ whole genome shotgun (WGS) entry which is preliminary data.</text>
</comment>
<dbReference type="PATRIC" id="fig|742737.3.peg.4959"/>
<dbReference type="InterPro" id="IPR032466">
    <property type="entry name" value="Metal_Hydrolase"/>
</dbReference>
<evidence type="ECO:0000313" key="2">
    <source>
        <dbReference type="Proteomes" id="UP000005384"/>
    </source>
</evidence>
<dbReference type="HOGENOM" id="CLU_016107_2_1_9"/>
<dbReference type="Proteomes" id="UP000005384">
    <property type="component" value="Unassembled WGS sequence"/>
</dbReference>
<organism evidence="1 2">
    <name type="scientific">Hungatella hathewayi WAL-18680</name>
    <dbReference type="NCBI Taxonomy" id="742737"/>
    <lineage>
        <taxon>Bacteria</taxon>
        <taxon>Bacillati</taxon>
        <taxon>Bacillota</taxon>
        <taxon>Clostridia</taxon>
        <taxon>Lachnospirales</taxon>
        <taxon>Lachnospiraceae</taxon>
        <taxon>Hungatella</taxon>
    </lineage>
</organism>
<sequence length="443" mass="48846">MFDLFIEQTQIADGTGKPIYTANVGIKDGKITYIGQEPAEPGQKILKLAPQEVLCPGFIDSHGHSECYLFHDQCVTPKLKQGVTTEVSGNCGIGFAPVNPAYLAELKDNFEGVAVGLDFPAHWSAMTTFGRFLDEVEALHTEINTAFYVAHGALRIAVKGYDSTPLTDGECKKVHELLTEAMEAGAVGMSTGFVYAPGTYADMEEIVDLCRIVSRYGGVYATHMKDEGDHVVQSVLDSIEVARRTGVHLLISHHKVTGIANAPHIKEIHRLVKEARAEGLSIHLDQYPYSAGETTLNTTIPYRYLDGGNAKLLERLEDPALKKEIADAILHNDGTWQNPLDSTGFDGMTVLHTKNHPECHEKSLAQLAVEWNIEPVEVIFRLLKENDGQVNCLLHFMTDADVENIFQKPAGICLHRFPAVWSRDADTPKRIFHLSQDSGPFCP</sequence>
<dbReference type="RefSeq" id="WP_006782962.1">
    <property type="nucleotide sequence ID" value="NZ_JH379030.1"/>
</dbReference>